<comment type="similarity">
    <text evidence="1">Belongs to the iron/ascorbate-dependent oxidoreductase family.</text>
</comment>
<comment type="caution">
    <text evidence="3">The sequence shown here is derived from an EMBL/GenBank/DDBJ whole genome shotgun (WGS) entry which is preliminary data.</text>
</comment>
<gene>
    <name evidence="3" type="ORF">NEMBOFW57_009357</name>
</gene>
<name>A0AAD4HVD8_9PEZI</name>
<evidence type="ECO:0000313" key="4">
    <source>
        <dbReference type="Proteomes" id="UP001197093"/>
    </source>
</evidence>
<evidence type="ECO:0000313" key="3">
    <source>
        <dbReference type="EMBL" id="KAG7284746.1"/>
    </source>
</evidence>
<sequence>MLELIERTLPYGRGIFDAFTCGHTVSVLRLLHYPPVLRASNEASIEGEDRPHQQLGAGAHTDFGAITLLLQDEHPGLEVLDPATNEFVPVDPSPNTFVFNVGDMLSLWTAGEYKSSVHRVINKARTDRYSAAFFYDGALDCPLTPLGRKRVDVDGDNATDVITVEKHMLKRIAESYGAGGDSN</sequence>
<evidence type="ECO:0000256" key="1">
    <source>
        <dbReference type="ARBA" id="ARBA00008056"/>
    </source>
</evidence>
<dbReference type="Gene3D" id="2.60.120.330">
    <property type="entry name" value="B-lactam Antibiotic, Isopenicillin N Synthase, Chain"/>
    <property type="match status" value="1"/>
</dbReference>
<dbReference type="SUPFAM" id="SSF51197">
    <property type="entry name" value="Clavaminate synthase-like"/>
    <property type="match status" value="1"/>
</dbReference>
<dbReference type="Pfam" id="PF03171">
    <property type="entry name" value="2OG-FeII_Oxy"/>
    <property type="match status" value="1"/>
</dbReference>
<dbReference type="InterPro" id="IPR044861">
    <property type="entry name" value="IPNS-like_FE2OG_OXY"/>
</dbReference>
<dbReference type="AlphaFoldDB" id="A0AAD4HVD8"/>
<proteinExistence type="inferred from homology"/>
<accession>A0AAD4HVD8</accession>
<organism evidence="3 4">
    <name type="scientific">Staphylotrichum longicolle</name>
    <dbReference type="NCBI Taxonomy" id="669026"/>
    <lineage>
        <taxon>Eukaryota</taxon>
        <taxon>Fungi</taxon>
        <taxon>Dikarya</taxon>
        <taxon>Ascomycota</taxon>
        <taxon>Pezizomycotina</taxon>
        <taxon>Sordariomycetes</taxon>
        <taxon>Sordariomycetidae</taxon>
        <taxon>Sordariales</taxon>
        <taxon>Chaetomiaceae</taxon>
        <taxon>Staphylotrichum</taxon>
    </lineage>
</organism>
<keyword evidence="4" id="KW-1185">Reference proteome</keyword>
<dbReference type="InterPro" id="IPR005123">
    <property type="entry name" value="Oxoglu/Fe-dep_dioxygenase_dom"/>
</dbReference>
<dbReference type="PROSITE" id="PS51471">
    <property type="entry name" value="FE2OG_OXY"/>
    <property type="match status" value="1"/>
</dbReference>
<protein>
    <recommendedName>
        <fullName evidence="2">Fe2OG dioxygenase domain-containing protein</fullName>
    </recommendedName>
</protein>
<dbReference type="InterPro" id="IPR050231">
    <property type="entry name" value="Iron_ascorbate_oxido_reductase"/>
</dbReference>
<dbReference type="Proteomes" id="UP001197093">
    <property type="component" value="Unassembled WGS sequence"/>
</dbReference>
<dbReference type="InterPro" id="IPR027443">
    <property type="entry name" value="IPNS-like_sf"/>
</dbReference>
<dbReference type="PANTHER" id="PTHR47990">
    <property type="entry name" value="2-OXOGLUTARATE (2OG) AND FE(II)-DEPENDENT OXYGENASE SUPERFAMILY PROTEIN-RELATED"/>
    <property type="match status" value="1"/>
</dbReference>
<feature type="domain" description="Fe2OG dioxygenase" evidence="2">
    <location>
        <begin position="24"/>
        <end position="137"/>
    </location>
</feature>
<evidence type="ECO:0000259" key="2">
    <source>
        <dbReference type="PROSITE" id="PS51471"/>
    </source>
</evidence>
<reference evidence="3" key="1">
    <citation type="submission" date="2023-02" db="EMBL/GenBank/DDBJ databases">
        <authorList>
            <person name="Palmer J.M."/>
        </authorList>
    </citation>
    <scope>NUCLEOTIDE SEQUENCE</scope>
    <source>
        <strain evidence="3">FW57</strain>
    </source>
</reference>
<dbReference type="EMBL" id="JAHCVI010000005">
    <property type="protein sequence ID" value="KAG7284746.1"/>
    <property type="molecule type" value="Genomic_DNA"/>
</dbReference>